<dbReference type="EMBL" id="JAQJAE010000006">
    <property type="protein sequence ID" value="KAJ5588022.1"/>
    <property type="molecule type" value="Genomic_DNA"/>
</dbReference>
<organism evidence="2 3">
    <name type="scientific">Penicillium hordei</name>
    <dbReference type="NCBI Taxonomy" id="40994"/>
    <lineage>
        <taxon>Eukaryota</taxon>
        <taxon>Fungi</taxon>
        <taxon>Dikarya</taxon>
        <taxon>Ascomycota</taxon>
        <taxon>Pezizomycotina</taxon>
        <taxon>Eurotiomycetes</taxon>
        <taxon>Eurotiomycetidae</taxon>
        <taxon>Eurotiales</taxon>
        <taxon>Aspergillaceae</taxon>
        <taxon>Penicillium</taxon>
    </lineage>
</organism>
<protein>
    <submittedName>
        <fullName evidence="2">Uncharacterized protein</fullName>
    </submittedName>
</protein>
<evidence type="ECO:0000313" key="3">
    <source>
        <dbReference type="Proteomes" id="UP001213799"/>
    </source>
</evidence>
<evidence type="ECO:0000313" key="2">
    <source>
        <dbReference type="EMBL" id="KAJ5588022.1"/>
    </source>
</evidence>
<evidence type="ECO:0000256" key="1">
    <source>
        <dbReference type="SAM" id="MobiDB-lite"/>
    </source>
</evidence>
<proteinExistence type="predicted"/>
<reference evidence="2" key="1">
    <citation type="journal article" date="2023" name="IMA Fungus">
        <title>Comparative genomic study of the Penicillium genus elucidates a diverse pangenome and 15 lateral gene transfer events.</title>
        <authorList>
            <person name="Petersen C."/>
            <person name="Sorensen T."/>
            <person name="Nielsen M.R."/>
            <person name="Sondergaard T.E."/>
            <person name="Sorensen J.L."/>
            <person name="Fitzpatrick D.A."/>
            <person name="Frisvad J.C."/>
            <person name="Nielsen K.L."/>
        </authorList>
    </citation>
    <scope>NUCLEOTIDE SEQUENCE</scope>
    <source>
        <strain evidence="2">IBT 12815</strain>
    </source>
</reference>
<sequence>MSSTNFRLESFRPWNTFQDKAQPLRDPPGTSRYPSPISISTTPPSIISAIRATALPTLVTTNGAVGLESSLTSRSIGIEE</sequence>
<name>A0AAD6DKG5_9EURO</name>
<accession>A0AAD6DKG5</accession>
<dbReference type="AlphaFoldDB" id="A0AAD6DKG5"/>
<gene>
    <name evidence="2" type="ORF">N7537_010700</name>
</gene>
<feature type="region of interest" description="Disordered" evidence="1">
    <location>
        <begin position="17"/>
        <end position="39"/>
    </location>
</feature>
<keyword evidence="3" id="KW-1185">Reference proteome</keyword>
<reference evidence="2" key="2">
    <citation type="submission" date="2023-01" db="EMBL/GenBank/DDBJ databases">
        <authorList>
            <person name="Petersen C."/>
        </authorList>
    </citation>
    <scope>NUCLEOTIDE SEQUENCE</scope>
    <source>
        <strain evidence="2">IBT 12815</strain>
    </source>
</reference>
<dbReference type="Proteomes" id="UP001213799">
    <property type="component" value="Unassembled WGS sequence"/>
</dbReference>
<dbReference type="RefSeq" id="XP_056747041.1">
    <property type="nucleotide sequence ID" value="XM_056901754.1"/>
</dbReference>
<comment type="caution">
    <text evidence="2">The sequence shown here is derived from an EMBL/GenBank/DDBJ whole genome shotgun (WGS) entry which is preliminary data.</text>
</comment>
<dbReference type="GeneID" id="81591996"/>